<dbReference type="EMBL" id="FNCA01000001">
    <property type="protein sequence ID" value="SDF28869.1"/>
    <property type="molecule type" value="Genomic_DNA"/>
</dbReference>
<dbReference type="Proteomes" id="UP000199259">
    <property type="component" value="Unassembled WGS sequence"/>
</dbReference>
<evidence type="ECO:0000313" key="10">
    <source>
        <dbReference type="Proteomes" id="UP000199259"/>
    </source>
</evidence>
<dbReference type="RefSeq" id="WP_091707981.1">
    <property type="nucleotide sequence ID" value="NZ_FNCA01000001.1"/>
</dbReference>
<evidence type="ECO:0000256" key="6">
    <source>
        <dbReference type="ARBA" id="ARBA00023136"/>
    </source>
</evidence>
<evidence type="ECO:0000256" key="4">
    <source>
        <dbReference type="ARBA" id="ARBA00022989"/>
    </source>
</evidence>
<dbReference type="SUPFAM" id="SSF103501">
    <property type="entry name" value="Respiratory nitrate reductase 1 gamma chain"/>
    <property type="match status" value="1"/>
</dbReference>
<proteinExistence type="predicted"/>
<keyword evidence="6 7" id="KW-0472">Membrane</keyword>
<dbReference type="Gene3D" id="1.20.950.20">
    <property type="entry name" value="Transmembrane di-heme cytochromes, Chain C"/>
    <property type="match status" value="1"/>
</dbReference>
<evidence type="ECO:0000256" key="3">
    <source>
        <dbReference type="ARBA" id="ARBA00022692"/>
    </source>
</evidence>
<feature type="transmembrane region" description="Helical" evidence="7">
    <location>
        <begin position="184"/>
        <end position="204"/>
    </location>
</feature>
<dbReference type="InterPro" id="IPR023234">
    <property type="entry name" value="NarG-like_domain"/>
</dbReference>
<sequence length="263" mass="29740">MDYFAGVTDALRVTFVQMMLISILAMGIFVVGMYINLKKWGMGSTGYGASPSKSIMAFPKMLMYQMSEHAHVHNQSVLETFVLDILFQRRILRRSPLRWFMHFTIFVGWMTLFAMSGAMFAVEMIHLIGEKVGYAHSLPWFMIPETFRELLSVPNDVFSYILLIGIVIAIYRRLFVVKVREATIAYDSILLIGLTIITISGFISDGIRTGRIWGFGIDSEFAPPMALFHVVISLLFCIAYIPFSKYIHVIAIPLALLANKGGE</sequence>
<feature type="transmembrane region" description="Helical" evidence="7">
    <location>
        <begin position="224"/>
        <end position="243"/>
    </location>
</feature>
<reference evidence="9 10" key="1">
    <citation type="submission" date="2016-10" db="EMBL/GenBank/DDBJ databases">
        <authorList>
            <person name="Varghese N."/>
            <person name="Submissions S."/>
        </authorList>
    </citation>
    <scope>NUCLEOTIDE SEQUENCE [LARGE SCALE GENOMIC DNA]</scope>
    <source>
        <strain evidence="9 10">PL 12/M</strain>
    </source>
</reference>
<evidence type="ECO:0000256" key="2">
    <source>
        <dbReference type="ARBA" id="ARBA00022475"/>
    </source>
</evidence>
<dbReference type="AlphaFoldDB" id="A0A7Z7FD62"/>
<keyword evidence="2" id="KW-1003">Cell membrane</keyword>
<evidence type="ECO:0000256" key="1">
    <source>
        <dbReference type="ARBA" id="ARBA00004651"/>
    </source>
</evidence>
<feature type="transmembrane region" description="Helical" evidence="7">
    <location>
        <begin position="15"/>
        <end position="35"/>
    </location>
</feature>
<evidence type="ECO:0000313" key="9">
    <source>
        <dbReference type="EMBL" id="SDF28869.1"/>
    </source>
</evidence>
<feature type="transmembrane region" description="Helical" evidence="7">
    <location>
        <begin position="99"/>
        <end position="122"/>
    </location>
</feature>
<keyword evidence="3 7" id="KW-0812">Transmembrane</keyword>
<comment type="subcellular location">
    <subcellularLocation>
        <location evidence="1">Cell membrane</location>
        <topology evidence="1">Multi-pass membrane protein</topology>
    </subcellularLocation>
</comment>
<dbReference type="Pfam" id="PF02665">
    <property type="entry name" value="Nitrate_red_gam"/>
    <property type="match status" value="1"/>
</dbReference>
<gene>
    <name evidence="9" type="ORF">SAMN04488589_0241</name>
</gene>
<protein>
    <submittedName>
        <fullName evidence="9">CoB-CoM heterodisulfide reductase, subunit E</fullName>
    </submittedName>
</protein>
<organism evidence="9 10">
    <name type="scientific">Methanolobus vulcani</name>
    <dbReference type="NCBI Taxonomy" id="38026"/>
    <lineage>
        <taxon>Archaea</taxon>
        <taxon>Methanobacteriati</taxon>
        <taxon>Methanobacteriota</taxon>
        <taxon>Stenosarchaea group</taxon>
        <taxon>Methanomicrobia</taxon>
        <taxon>Methanosarcinales</taxon>
        <taxon>Methanosarcinaceae</taxon>
        <taxon>Methanolobus</taxon>
    </lineage>
</organism>
<feature type="domain" description="NarG-like" evidence="8">
    <location>
        <begin position="139"/>
        <end position="204"/>
    </location>
</feature>
<dbReference type="InterPro" id="IPR036197">
    <property type="entry name" value="NarG-like_sf"/>
</dbReference>
<keyword evidence="4 7" id="KW-1133">Transmembrane helix</keyword>
<keyword evidence="5" id="KW-0560">Oxidoreductase</keyword>
<keyword evidence="10" id="KW-1185">Reference proteome</keyword>
<evidence type="ECO:0000256" key="5">
    <source>
        <dbReference type="ARBA" id="ARBA00023002"/>
    </source>
</evidence>
<dbReference type="OrthoDB" id="146657at2157"/>
<evidence type="ECO:0000259" key="8">
    <source>
        <dbReference type="Pfam" id="PF02665"/>
    </source>
</evidence>
<accession>A0A7Z7FD62</accession>
<feature type="transmembrane region" description="Helical" evidence="7">
    <location>
        <begin position="157"/>
        <end position="175"/>
    </location>
</feature>
<evidence type="ECO:0000256" key="7">
    <source>
        <dbReference type="SAM" id="Phobius"/>
    </source>
</evidence>
<comment type="caution">
    <text evidence="9">The sequence shown here is derived from an EMBL/GenBank/DDBJ whole genome shotgun (WGS) entry which is preliminary data.</text>
</comment>
<name>A0A7Z7FD62_9EURY</name>